<dbReference type="Gene3D" id="3.80.10.10">
    <property type="entry name" value="Ribonuclease Inhibitor"/>
    <property type="match status" value="1"/>
</dbReference>
<proteinExistence type="predicted"/>
<comment type="caution">
    <text evidence="1">The sequence shown here is derived from an EMBL/GenBank/DDBJ whole genome shotgun (WGS) entry which is preliminary data.</text>
</comment>
<organism evidence="1 2">
    <name type="scientific">Funneliformis mosseae</name>
    <name type="common">Endomycorrhizal fungus</name>
    <name type="synonym">Glomus mosseae</name>
    <dbReference type="NCBI Taxonomy" id="27381"/>
    <lineage>
        <taxon>Eukaryota</taxon>
        <taxon>Fungi</taxon>
        <taxon>Fungi incertae sedis</taxon>
        <taxon>Mucoromycota</taxon>
        <taxon>Glomeromycotina</taxon>
        <taxon>Glomeromycetes</taxon>
        <taxon>Glomerales</taxon>
        <taxon>Glomeraceae</taxon>
        <taxon>Funneliformis</taxon>
    </lineage>
</organism>
<sequence>MVDLFCFFRRKGPLSKEKSIEKTAIKLSDKTSRNVNNVKSASVKTKPARTHPHVSPKVLQLVFSYLDKEGSKGLFSCLFVNKNWHANALKILWNRPFTSNPLSPANSVKLIETFITCFDTITQKSLKTSLKRQKIKFIISNKPPLCNYATLLGELCYRELEKSIHHYLCHLHMNSINHRSSIMRRSSKGSPSLQSLYPQIHLIANNLFLLFIQKSTVLESLIIDKYCDYSKLPNPDEIFQQQLQQNYLSQITKLGLNYYETSNIFDFLKELPESCKDLLEFNVRICEYENEALVNESIAKVINSQRALRNFSMKGARNGGNLILSSLGDTQSDTLTSVRLNLMNFTSSGMKSLVKCGRLKELSLENCQGLSKEITKILLDAKSQNLRKLVIWNSRKESHVTSLMIKSAVSAKKVSKGKDDELRELALDIVVPETVDTVLNYCSNLTTLKILDYQPKCKSHMYRLLKGLPSLENLIINRETKIELGVINFSGRYIPDNVKYLRLECGITPDQLKNLLNELGDKSKLRTLILDYIKLEVAHLNIIVEWTKRRRTLKTLGIGGKSEPSERESKVLSHLQEEYNVFIIPLHKLIYY</sequence>
<keyword evidence="2" id="KW-1185">Reference proteome</keyword>
<name>A0A9N9AEF4_FUNMO</name>
<reference evidence="1" key="1">
    <citation type="submission" date="2021-06" db="EMBL/GenBank/DDBJ databases">
        <authorList>
            <person name="Kallberg Y."/>
            <person name="Tangrot J."/>
            <person name="Rosling A."/>
        </authorList>
    </citation>
    <scope>NUCLEOTIDE SEQUENCE</scope>
    <source>
        <strain evidence="1">87-6 pot B 2015</strain>
    </source>
</reference>
<dbReference type="AlphaFoldDB" id="A0A9N9AEF4"/>
<dbReference type="EMBL" id="CAJVPP010000972">
    <property type="protein sequence ID" value="CAG8525568.1"/>
    <property type="molecule type" value="Genomic_DNA"/>
</dbReference>
<evidence type="ECO:0000313" key="1">
    <source>
        <dbReference type="EMBL" id="CAG8525568.1"/>
    </source>
</evidence>
<gene>
    <name evidence="1" type="ORF">FMOSSE_LOCUS5249</name>
</gene>
<dbReference type="Proteomes" id="UP000789375">
    <property type="component" value="Unassembled WGS sequence"/>
</dbReference>
<dbReference type="SUPFAM" id="SSF52047">
    <property type="entry name" value="RNI-like"/>
    <property type="match status" value="2"/>
</dbReference>
<protein>
    <submittedName>
        <fullName evidence="1">6968_t:CDS:1</fullName>
    </submittedName>
</protein>
<accession>A0A9N9AEF4</accession>
<evidence type="ECO:0000313" key="2">
    <source>
        <dbReference type="Proteomes" id="UP000789375"/>
    </source>
</evidence>
<dbReference type="InterPro" id="IPR032675">
    <property type="entry name" value="LRR_dom_sf"/>
</dbReference>